<dbReference type="Proteomes" id="UP001172102">
    <property type="component" value="Unassembled WGS sequence"/>
</dbReference>
<evidence type="ECO:0000256" key="1">
    <source>
        <dbReference type="SAM" id="MobiDB-lite"/>
    </source>
</evidence>
<feature type="compositionally biased region" description="Basic and acidic residues" evidence="1">
    <location>
        <begin position="226"/>
        <end position="239"/>
    </location>
</feature>
<organism evidence="2 3">
    <name type="scientific">Lasiosphaeris hirsuta</name>
    <dbReference type="NCBI Taxonomy" id="260670"/>
    <lineage>
        <taxon>Eukaryota</taxon>
        <taxon>Fungi</taxon>
        <taxon>Dikarya</taxon>
        <taxon>Ascomycota</taxon>
        <taxon>Pezizomycotina</taxon>
        <taxon>Sordariomycetes</taxon>
        <taxon>Sordariomycetidae</taxon>
        <taxon>Sordariales</taxon>
        <taxon>Lasiosphaeriaceae</taxon>
        <taxon>Lasiosphaeris</taxon>
    </lineage>
</organism>
<dbReference type="EMBL" id="JAUKUA010000004">
    <property type="protein sequence ID" value="KAK0714951.1"/>
    <property type="molecule type" value="Genomic_DNA"/>
</dbReference>
<keyword evidence="3" id="KW-1185">Reference proteome</keyword>
<accession>A0AA40DVQ3</accession>
<comment type="caution">
    <text evidence="2">The sequence shown here is derived from an EMBL/GenBank/DDBJ whole genome shotgun (WGS) entry which is preliminary data.</text>
</comment>
<sequence length="239" mass="25754">MWNQGNAKINTLATKLRDKELKEQGLVRKCNDLRAALAYKNNELTRSRDLYKKLKQKVLLGQSPGAAPRGMLSNAAVEVDIPGSRDRFSGSGMYEQQPHIPNRVLPVGSRDTVPNYFPSPDYPNPQASSASTVGWSKSMASHVSRTGTPATHIPVGAGASGPMTASRSDVRPAGAVPSASRLLQPLSSRTHSVDKQGRFSRASLNEDRIATRVPGDQGGFSSSAGRAEHLFPIDHAPRF</sequence>
<evidence type="ECO:0000313" key="2">
    <source>
        <dbReference type="EMBL" id="KAK0714951.1"/>
    </source>
</evidence>
<evidence type="ECO:0000313" key="3">
    <source>
        <dbReference type="Proteomes" id="UP001172102"/>
    </source>
</evidence>
<proteinExistence type="predicted"/>
<feature type="region of interest" description="Disordered" evidence="1">
    <location>
        <begin position="211"/>
        <end position="239"/>
    </location>
</feature>
<name>A0AA40DVQ3_9PEZI</name>
<protein>
    <submittedName>
        <fullName evidence="2">Uncharacterized protein</fullName>
    </submittedName>
</protein>
<dbReference type="AlphaFoldDB" id="A0AA40DVQ3"/>
<reference evidence="2" key="1">
    <citation type="submission" date="2023-06" db="EMBL/GenBank/DDBJ databases">
        <title>Genome-scale phylogeny and comparative genomics of the fungal order Sordariales.</title>
        <authorList>
            <consortium name="Lawrence Berkeley National Laboratory"/>
            <person name="Hensen N."/>
            <person name="Bonometti L."/>
            <person name="Westerberg I."/>
            <person name="Brannstrom I.O."/>
            <person name="Guillou S."/>
            <person name="Cros-Aarteil S."/>
            <person name="Calhoun S."/>
            <person name="Haridas S."/>
            <person name="Kuo A."/>
            <person name="Mondo S."/>
            <person name="Pangilinan J."/>
            <person name="Riley R."/>
            <person name="Labutti K."/>
            <person name="Andreopoulos B."/>
            <person name="Lipzen A."/>
            <person name="Chen C."/>
            <person name="Yanf M."/>
            <person name="Daum C."/>
            <person name="Ng V."/>
            <person name="Clum A."/>
            <person name="Steindorff A."/>
            <person name="Ohm R."/>
            <person name="Martin F."/>
            <person name="Silar P."/>
            <person name="Natvig D."/>
            <person name="Lalanne C."/>
            <person name="Gautier V."/>
            <person name="Ament-Velasquez S.L."/>
            <person name="Kruys A."/>
            <person name="Hutchinson M.I."/>
            <person name="Powell A.J."/>
            <person name="Barry K."/>
            <person name="Miller A.N."/>
            <person name="Grigoriev I.V."/>
            <person name="Debuchy R."/>
            <person name="Gladieux P."/>
            <person name="Thoren M.H."/>
            <person name="Johannesson H."/>
        </authorList>
    </citation>
    <scope>NUCLEOTIDE SEQUENCE</scope>
    <source>
        <strain evidence="2">SMH4607-1</strain>
    </source>
</reference>
<gene>
    <name evidence="2" type="ORF">B0H67DRAFT_229613</name>
</gene>